<reference evidence="2" key="3">
    <citation type="journal article" date="2010" name="Genome Res.">
        <title>Population genomic sequencing of Coccidioides fungi reveals recent hybridization and transposon control.</title>
        <authorList>
            <person name="Neafsey D.E."/>
            <person name="Barker B.M."/>
            <person name="Sharpton T.J."/>
            <person name="Stajich J.E."/>
            <person name="Park D.J."/>
            <person name="Whiston E."/>
            <person name="Hung C.-Y."/>
            <person name="McMahan C."/>
            <person name="White J."/>
            <person name="Sykes S."/>
            <person name="Heiman D."/>
            <person name="Young S."/>
            <person name="Zeng Q."/>
            <person name="Abouelleil A."/>
            <person name="Aftuck L."/>
            <person name="Bessette D."/>
            <person name="Brown A."/>
            <person name="FitzGerald M."/>
            <person name="Lui A."/>
            <person name="Macdonald J.P."/>
            <person name="Priest M."/>
            <person name="Orbach M.J."/>
            <person name="Galgiani J.N."/>
            <person name="Kirkland T.N."/>
            <person name="Cole G.T."/>
            <person name="Birren B.W."/>
            <person name="Henn M.R."/>
            <person name="Taylor J.W."/>
            <person name="Rounsley S.D."/>
        </authorList>
    </citation>
    <scope>NUCLEOTIDE SEQUENCE [LARGE SCALE GENOMIC DNA]</scope>
    <source>
        <strain evidence="2">RMSCC 3488</strain>
    </source>
</reference>
<name>A0A0J6FLL0_COCPO</name>
<accession>A0A0J6FLL0</accession>
<reference evidence="2" key="2">
    <citation type="journal article" date="2009" name="Genome Res.">
        <title>Comparative genomic analyses of the human fungal pathogens Coccidioides and their relatives.</title>
        <authorList>
            <person name="Sharpton T.J."/>
            <person name="Stajich J.E."/>
            <person name="Rounsley S.D."/>
            <person name="Gardner M.J."/>
            <person name="Wortman J.R."/>
            <person name="Jordar V.S."/>
            <person name="Maiti R."/>
            <person name="Kodira C.D."/>
            <person name="Neafsey D.E."/>
            <person name="Zeng Q."/>
            <person name="Hung C.-Y."/>
            <person name="McMahan C."/>
            <person name="Muszewska A."/>
            <person name="Grynberg M."/>
            <person name="Mandel M.A."/>
            <person name="Kellner E.M."/>
            <person name="Barker B.M."/>
            <person name="Galgiani J.N."/>
            <person name="Orbach M.J."/>
            <person name="Kirkland T.N."/>
            <person name="Cole G.T."/>
            <person name="Henn M.R."/>
            <person name="Birren B.W."/>
            <person name="Taylor J.W."/>
        </authorList>
    </citation>
    <scope>NUCLEOTIDE SEQUENCE [LARGE SCALE GENOMIC DNA]</scope>
    <source>
        <strain evidence="2">RMSCC 3488</strain>
    </source>
</reference>
<evidence type="ECO:0000313" key="2">
    <source>
        <dbReference type="Proteomes" id="UP000054567"/>
    </source>
</evidence>
<reference evidence="1 2" key="1">
    <citation type="submission" date="2007-06" db="EMBL/GenBank/DDBJ databases">
        <title>The Genome Sequence of Coccidioides posadasii RMSCC_3488.</title>
        <authorList>
            <consortium name="Coccidioides Genome Resources Consortium"/>
            <consortium name="The Broad Institute Genome Sequencing Platform"/>
            <person name="Henn M.R."/>
            <person name="Sykes S."/>
            <person name="Young S."/>
            <person name="Jaffe D."/>
            <person name="Berlin A."/>
            <person name="Alvarez P."/>
            <person name="Butler J."/>
            <person name="Gnerre S."/>
            <person name="Grabherr M."/>
            <person name="Mauceli E."/>
            <person name="Brockman W."/>
            <person name="Kodira C."/>
            <person name="Alvarado L."/>
            <person name="Zeng Q."/>
            <person name="Crawford M."/>
            <person name="Antoine C."/>
            <person name="Devon K."/>
            <person name="Galgiani J."/>
            <person name="Orsborn K."/>
            <person name="Lewis M.L."/>
            <person name="Nusbaum C."/>
            <person name="Galagan J."/>
            <person name="Birren B."/>
        </authorList>
    </citation>
    <scope>NUCLEOTIDE SEQUENCE [LARGE SCALE GENOMIC DNA]</scope>
    <source>
        <strain evidence="1 2">RMSCC 3488</strain>
    </source>
</reference>
<proteinExistence type="predicted"/>
<dbReference type="EMBL" id="DS268112">
    <property type="protein sequence ID" value="KMM70310.1"/>
    <property type="molecule type" value="Genomic_DNA"/>
</dbReference>
<dbReference type="AlphaFoldDB" id="A0A0J6FLL0"/>
<gene>
    <name evidence="1" type="ORF">CPAG_06622</name>
</gene>
<dbReference type="VEuPathDB" id="FungiDB:CPAG_06622"/>
<organism evidence="1 2">
    <name type="scientific">Coccidioides posadasii RMSCC 3488</name>
    <dbReference type="NCBI Taxonomy" id="454284"/>
    <lineage>
        <taxon>Eukaryota</taxon>
        <taxon>Fungi</taxon>
        <taxon>Dikarya</taxon>
        <taxon>Ascomycota</taxon>
        <taxon>Pezizomycotina</taxon>
        <taxon>Eurotiomycetes</taxon>
        <taxon>Eurotiomycetidae</taxon>
        <taxon>Onygenales</taxon>
        <taxon>Onygenaceae</taxon>
        <taxon>Coccidioides</taxon>
    </lineage>
</organism>
<sequence>MYCTEYSVRTTVTVGPGPFDDDGPPLQFVLPNRYLVPGNMPSRACANIDTQKSIVPLRRVDGSTIRFLVCPVGPVTPYLHTPYSVHRAPRDLNKPPFSHQKPPRHRLWAAQLATCTRATNILKIFEDDFALGIHLARVRVGRVAGSCCTFADPSNDK</sequence>
<evidence type="ECO:0000313" key="1">
    <source>
        <dbReference type="EMBL" id="KMM70310.1"/>
    </source>
</evidence>
<protein>
    <submittedName>
        <fullName evidence="1">Uncharacterized protein</fullName>
    </submittedName>
</protein>
<dbReference type="Proteomes" id="UP000054567">
    <property type="component" value="Unassembled WGS sequence"/>
</dbReference>